<proteinExistence type="predicted"/>
<evidence type="ECO:0000256" key="1">
    <source>
        <dbReference type="ARBA" id="ARBA00022448"/>
    </source>
</evidence>
<gene>
    <name evidence="7" type="ORF">GM920_04175</name>
</gene>
<dbReference type="Gene3D" id="3.40.50.300">
    <property type="entry name" value="P-loop containing nucleotide triphosphate hydrolases"/>
    <property type="match status" value="1"/>
</dbReference>
<sequence>MSLAAIKIENLSYSIPGKTILDNVSLSLAANQFSVILGRNGSGKSTLFNLITGKYPYSSGVVELLGKERSSIPQKSLAKTIGFLPQFHQSVFPFSVYDVILTGRAAFYRFGPSGRDHEIVEQTLLNMGISHLKDKSYTDLSGGERQLVLISRVMAQGPDILVLDEPTNHLDLHFQVLVLDKLKLYSRSGHTVICIMHDPNMASIYADHTYFIKDQKAYDSSLLIAEDPFANIYEALYEMPLMQVQVKDKTIIIPQF</sequence>
<dbReference type="CDD" id="cd03214">
    <property type="entry name" value="ABC_Iron-Siderophores_B12_Hemin"/>
    <property type="match status" value="1"/>
</dbReference>
<organism evidence="7 8">
    <name type="scientific">Pedobacter gandavensis</name>
    <dbReference type="NCBI Taxonomy" id="2679963"/>
    <lineage>
        <taxon>Bacteria</taxon>
        <taxon>Pseudomonadati</taxon>
        <taxon>Bacteroidota</taxon>
        <taxon>Sphingobacteriia</taxon>
        <taxon>Sphingobacteriales</taxon>
        <taxon>Sphingobacteriaceae</taxon>
        <taxon>Pedobacter</taxon>
    </lineage>
</organism>
<dbReference type="PANTHER" id="PTHR42794">
    <property type="entry name" value="HEMIN IMPORT ATP-BINDING PROTEIN HMUV"/>
    <property type="match status" value="1"/>
</dbReference>
<dbReference type="InterPro" id="IPR003593">
    <property type="entry name" value="AAA+_ATPase"/>
</dbReference>
<dbReference type="RefSeq" id="WP_182953688.1">
    <property type="nucleotide sequence ID" value="NZ_WNXC01000001.1"/>
</dbReference>
<accession>A0ABR6ES66</accession>
<keyword evidence="3 7" id="KW-0067">ATP-binding</keyword>
<reference evidence="7 8" key="1">
    <citation type="submission" date="2019-11" db="EMBL/GenBank/DDBJ databases">
        <title>Description of Pedobacter sp. LMG 31462T.</title>
        <authorList>
            <person name="Carlier A."/>
            <person name="Qi S."/>
            <person name="Vandamme P."/>
        </authorList>
    </citation>
    <scope>NUCLEOTIDE SEQUENCE [LARGE SCALE GENOMIC DNA]</scope>
    <source>
        <strain evidence="7 8">LMG 31462</strain>
    </source>
</reference>
<dbReference type="EMBL" id="WNXC01000001">
    <property type="protein sequence ID" value="MBB2148104.1"/>
    <property type="molecule type" value="Genomic_DNA"/>
</dbReference>
<evidence type="ECO:0000256" key="2">
    <source>
        <dbReference type="ARBA" id="ARBA00022741"/>
    </source>
</evidence>
<dbReference type="PANTHER" id="PTHR42794:SF1">
    <property type="entry name" value="HEMIN IMPORT ATP-BINDING PROTEIN HMUV"/>
    <property type="match status" value="1"/>
</dbReference>
<evidence type="ECO:0000256" key="3">
    <source>
        <dbReference type="ARBA" id="ARBA00022840"/>
    </source>
</evidence>
<keyword evidence="1" id="KW-0813">Transport</keyword>
<dbReference type="Pfam" id="PF00005">
    <property type="entry name" value="ABC_tran"/>
    <property type="match status" value="1"/>
</dbReference>
<comment type="caution">
    <text evidence="7">The sequence shown here is derived from an EMBL/GenBank/DDBJ whole genome shotgun (WGS) entry which is preliminary data.</text>
</comment>
<comment type="function">
    <text evidence="5">Part of the ABC transporter complex HmuTUV involved in hemin import. Responsible for energy coupling to the transport system.</text>
</comment>
<dbReference type="PROSITE" id="PS00211">
    <property type="entry name" value="ABC_TRANSPORTER_1"/>
    <property type="match status" value="1"/>
</dbReference>
<keyword evidence="2" id="KW-0547">Nucleotide-binding</keyword>
<dbReference type="Proteomes" id="UP000636110">
    <property type="component" value="Unassembled WGS sequence"/>
</dbReference>
<keyword evidence="8" id="KW-1185">Reference proteome</keyword>
<dbReference type="InterPro" id="IPR003439">
    <property type="entry name" value="ABC_transporter-like_ATP-bd"/>
</dbReference>
<evidence type="ECO:0000256" key="4">
    <source>
        <dbReference type="ARBA" id="ARBA00022967"/>
    </source>
</evidence>
<name>A0ABR6ES66_9SPHI</name>
<protein>
    <submittedName>
        <fullName evidence="7">ATP-binding cassette domain-containing protein</fullName>
    </submittedName>
</protein>
<evidence type="ECO:0000259" key="6">
    <source>
        <dbReference type="PROSITE" id="PS50893"/>
    </source>
</evidence>
<keyword evidence="4" id="KW-1278">Translocase</keyword>
<dbReference type="InterPro" id="IPR027417">
    <property type="entry name" value="P-loop_NTPase"/>
</dbReference>
<evidence type="ECO:0000256" key="5">
    <source>
        <dbReference type="ARBA" id="ARBA00037066"/>
    </source>
</evidence>
<evidence type="ECO:0000313" key="8">
    <source>
        <dbReference type="Proteomes" id="UP000636110"/>
    </source>
</evidence>
<feature type="domain" description="ABC transporter" evidence="6">
    <location>
        <begin position="6"/>
        <end position="239"/>
    </location>
</feature>
<dbReference type="PROSITE" id="PS50893">
    <property type="entry name" value="ABC_TRANSPORTER_2"/>
    <property type="match status" value="1"/>
</dbReference>
<dbReference type="GO" id="GO:0005524">
    <property type="term" value="F:ATP binding"/>
    <property type="evidence" value="ECO:0007669"/>
    <property type="project" value="UniProtKB-KW"/>
</dbReference>
<dbReference type="SMART" id="SM00382">
    <property type="entry name" value="AAA"/>
    <property type="match status" value="1"/>
</dbReference>
<dbReference type="SUPFAM" id="SSF52540">
    <property type="entry name" value="P-loop containing nucleoside triphosphate hydrolases"/>
    <property type="match status" value="1"/>
</dbReference>
<evidence type="ECO:0000313" key="7">
    <source>
        <dbReference type="EMBL" id="MBB2148104.1"/>
    </source>
</evidence>
<dbReference type="InterPro" id="IPR017871">
    <property type="entry name" value="ABC_transporter-like_CS"/>
</dbReference>